<evidence type="ECO:0000313" key="1">
    <source>
        <dbReference type="EMBL" id="GJS64089.1"/>
    </source>
</evidence>
<proteinExistence type="predicted"/>
<reference evidence="1" key="1">
    <citation type="journal article" date="2022" name="Int. J. Mol. Sci.">
        <title>Draft Genome of Tanacetum Coccineum: Genomic Comparison of Closely Related Tanacetum-Family Plants.</title>
        <authorList>
            <person name="Yamashiro T."/>
            <person name="Shiraishi A."/>
            <person name="Nakayama K."/>
            <person name="Satake H."/>
        </authorList>
    </citation>
    <scope>NUCLEOTIDE SEQUENCE</scope>
</reference>
<protein>
    <submittedName>
        <fullName evidence="1">Uncharacterized protein</fullName>
    </submittedName>
</protein>
<gene>
    <name evidence="1" type="ORF">Tco_0678653</name>
</gene>
<comment type="caution">
    <text evidence="1">The sequence shown here is derived from an EMBL/GenBank/DDBJ whole genome shotgun (WGS) entry which is preliminary data.</text>
</comment>
<keyword evidence="2" id="KW-1185">Reference proteome</keyword>
<sequence>MLAPSGGGLILHQAYGNLYVMTGRKAHLLEDTHIPSVGVFDEVTWMAFGGNTCDLGSFGEETEKTTTLHQEPCRIIHSEPRDGVVTIKRRRHDIYGDGEVILVGDGAEAVEDVVENESHLIPHFIGDRLCALAMLIKMIIVDRGGGCHAKHSIESNDGRGGGFVDLGDRSSKVSKKDADGGVVSSGGVALGVVIGLISEVACGAKGVLGGHSSGVHGGATLSYTTASGSSLCLVIRGFTRSFWPFRRSNEAEMIRILNKVDGSFVITEYGNVIEFDVVFYESLFHPYYLLAPLAGGYVFCFRGGES</sequence>
<reference evidence="1" key="2">
    <citation type="submission" date="2022-01" db="EMBL/GenBank/DDBJ databases">
        <authorList>
            <person name="Yamashiro T."/>
            <person name="Shiraishi A."/>
            <person name="Satake H."/>
            <person name="Nakayama K."/>
        </authorList>
    </citation>
    <scope>NUCLEOTIDE SEQUENCE</scope>
</reference>
<organism evidence="1 2">
    <name type="scientific">Tanacetum coccineum</name>
    <dbReference type="NCBI Taxonomy" id="301880"/>
    <lineage>
        <taxon>Eukaryota</taxon>
        <taxon>Viridiplantae</taxon>
        <taxon>Streptophyta</taxon>
        <taxon>Embryophyta</taxon>
        <taxon>Tracheophyta</taxon>
        <taxon>Spermatophyta</taxon>
        <taxon>Magnoliopsida</taxon>
        <taxon>eudicotyledons</taxon>
        <taxon>Gunneridae</taxon>
        <taxon>Pentapetalae</taxon>
        <taxon>asterids</taxon>
        <taxon>campanulids</taxon>
        <taxon>Asterales</taxon>
        <taxon>Asteraceae</taxon>
        <taxon>Asteroideae</taxon>
        <taxon>Anthemideae</taxon>
        <taxon>Anthemidinae</taxon>
        <taxon>Tanacetum</taxon>
    </lineage>
</organism>
<dbReference type="Proteomes" id="UP001151760">
    <property type="component" value="Unassembled WGS sequence"/>
</dbReference>
<evidence type="ECO:0000313" key="2">
    <source>
        <dbReference type="Proteomes" id="UP001151760"/>
    </source>
</evidence>
<name>A0ABQ4XFN6_9ASTR</name>
<accession>A0ABQ4XFN6</accession>
<dbReference type="EMBL" id="BQNB010009478">
    <property type="protein sequence ID" value="GJS64089.1"/>
    <property type="molecule type" value="Genomic_DNA"/>
</dbReference>